<dbReference type="InterPro" id="IPR002052">
    <property type="entry name" value="DNA_methylase_N6_adenine_CS"/>
</dbReference>
<comment type="caution">
    <text evidence="8">The sequence shown here is derived from an EMBL/GenBank/DDBJ whole genome shotgun (WGS) entry which is preliminary data.</text>
</comment>
<dbReference type="InterPro" id="IPR002295">
    <property type="entry name" value="N4/N6-MTase_EcoPI_Mod-like"/>
</dbReference>
<evidence type="ECO:0000313" key="8">
    <source>
        <dbReference type="EMBL" id="MCB5412085.1"/>
    </source>
</evidence>
<evidence type="ECO:0000256" key="6">
    <source>
        <dbReference type="ARBA" id="ARBA00047942"/>
    </source>
</evidence>
<dbReference type="EC" id="2.1.1.72" evidence="2"/>
<evidence type="ECO:0000256" key="4">
    <source>
        <dbReference type="ARBA" id="ARBA00022679"/>
    </source>
</evidence>
<accession>A0ABS8CTE5</accession>
<evidence type="ECO:0000259" key="7">
    <source>
        <dbReference type="Pfam" id="PF01555"/>
    </source>
</evidence>
<dbReference type="Proteomes" id="UP001198571">
    <property type="component" value="Unassembled WGS sequence"/>
</dbReference>
<dbReference type="Pfam" id="PF01555">
    <property type="entry name" value="N6_N4_Mtase"/>
    <property type="match status" value="1"/>
</dbReference>
<keyword evidence="9" id="KW-1185">Reference proteome</keyword>
<evidence type="ECO:0000313" key="9">
    <source>
        <dbReference type="Proteomes" id="UP001198571"/>
    </source>
</evidence>
<reference evidence="8 9" key="1">
    <citation type="submission" date="2020-07" db="EMBL/GenBank/DDBJ databases">
        <title>Pseudogemmobacter sp. nov., isolated from poultry manure in Taiwan.</title>
        <authorList>
            <person name="Lin S.-Y."/>
            <person name="Tang Y.-S."/>
            <person name="Young C.-C."/>
        </authorList>
    </citation>
    <scope>NUCLEOTIDE SEQUENCE [LARGE SCALE GENOMIC DNA]</scope>
    <source>
        <strain evidence="8 9">CC-YST710</strain>
    </source>
</reference>
<comment type="catalytic activity">
    <reaction evidence="6">
        <text>a 2'-deoxyadenosine in DNA + S-adenosyl-L-methionine = an N(6)-methyl-2'-deoxyadenosine in DNA + S-adenosyl-L-homocysteine + H(+)</text>
        <dbReference type="Rhea" id="RHEA:15197"/>
        <dbReference type="Rhea" id="RHEA-COMP:12418"/>
        <dbReference type="Rhea" id="RHEA-COMP:12419"/>
        <dbReference type="ChEBI" id="CHEBI:15378"/>
        <dbReference type="ChEBI" id="CHEBI:57856"/>
        <dbReference type="ChEBI" id="CHEBI:59789"/>
        <dbReference type="ChEBI" id="CHEBI:90615"/>
        <dbReference type="ChEBI" id="CHEBI:90616"/>
        <dbReference type="EC" id="2.1.1.72"/>
    </reaction>
</comment>
<dbReference type="Gene3D" id="3.40.50.150">
    <property type="entry name" value="Vaccinia Virus protein VP39"/>
    <property type="match status" value="1"/>
</dbReference>
<name>A0ABS8CTE5_9RHOB</name>
<evidence type="ECO:0000256" key="5">
    <source>
        <dbReference type="ARBA" id="ARBA00022691"/>
    </source>
</evidence>
<keyword evidence="5" id="KW-0949">S-adenosyl-L-methionine</keyword>
<evidence type="ECO:0000256" key="1">
    <source>
        <dbReference type="ARBA" id="ARBA00006594"/>
    </source>
</evidence>
<dbReference type="InterPro" id="IPR002941">
    <property type="entry name" value="DNA_methylase_N4/N6"/>
</dbReference>
<gene>
    <name evidence="8" type="ORF">H0485_19075</name>
</gene>
<dbReference type="PROSITE" id="PS00092">
    <property type="entry name" value="N6_MTASE"/>
    <property type="match status" value="1"/>
</dbReference>
<keyword evidence="4" id="KW-0808">Transferase</keyword>
<dbReference type="SUPFAM" id="SSF53335">
    <property type="entry name" value="S-adenosyl-L-methionine-dependent methyltransferases"/>
    <property type="match status" value="1"/>
</dbReference>
<evidence type="ECO:0000256" key="3">
    <source>
        <dbReference type="ARBA" id="ARBA00022603"/>
    </source>
</evidence>
<protein>
    <recommendedName>
        <fullName evidence="2">site-specific DNA-methyltransferase (adenine-specific)</fullName>
        <ecNumber evidence="2">2.1.1.72</ecNumber>
    </recommendedName>
</protein>
<dbReference type="EMBL" id="JACDXX010000028">
    <property type="protein sequence ID" value="MCB5412085.1"/>
    <property type="molecule type" value="Genomic_DNA"/>
</dbReference>
<sequence length="560" mass="62455">MPSLNWIGKEAVEHHHKEVPYRLVHCDGDLSAGDTDAGNLLVQGDNLEALKALLPYYAGEVKCIYIDPPYNTGNEGWIYNDNVSSPEMRAWLGQVVGKEAEDLSRHDKWLCMMYPRLRLLRDFLREDGVVAVSISDAAVHLLKMLMNEIFGERNFIAEVITETNVRGQTYKAIARTHEYLLIYGRSEAVELAEISDLDRAFPYKDVRGGYELWELRNRNPRFNRANRPNLYFPLYAEPVPFEKDHHRLTLFRTSTSQIEIFPVDGDGTDGCWRWSQELIKKKVLDTDAPDLVGRMVRSGKWTVYQRARKNTKSAKSIFKGSEYLNEAGTTLLTSMGLRGKFDHPKPLGLIRTVIELATEDGDLILDSFAGSGTTGHAVLDLNKQENGGRRFILVEMKHDIAEKVTAERLRLAITGYDKGGDGTKPVPALGGGFRYCRLGVPLFNEFGDINGEVSFADLAAHVFFVETGLPIPAKAQVGNPYLGKHGEKAVYLLYTQGLEGTPREALGNVLTPDALVALPPSPEGFDGIRVVYAEGTTVSHDRLKAEGVVFKQIPYQIAGV</sequence>
<feature type="domain" description="DNA methylase N-4/N-6" evidence="7">
    <location>
        <begin position="61"/>
        <end position="402"/>
    </location>
</feature>
<keyword evidence="3" id="KW-0489">Methyltransferase</keyword>
<dbReference type="PRINTS" id="PR00506">
    <property type="entry name" value="D21N6MTFRASE"/>
</dbReference>
<comment type="similarity">
    <text evidence="1">Belongs to the N(4)/N(6)-methyltransferase family.</text>
</comment>
<dbReference type="InterPro" id="IPR029063">
    <property type="entry name" value="SAM-dependent_MTases_sf"/>
</dbReference>
<proteinExistence type="inferred from homology"/>
<evidence type="ECO:0000256" key="2">
    <source>
        <dbReference type="ARBA" id="ARBA00011900"/>
    </source>
</evidence>
<organism evidence="8 9">
    <name type="scientific">Pseudogemmobacter faecipullorum</name>
    <dbReference type="NCBI Taxonomy" id="2755041"/>
    <lineage>
        <taxon>Bacteria</taxon>
        <taxon>Pseudomonadati</taxon>
        <taxon>Pseudomonadota</taxon>
        <taxon>Alphaproteobacteria</taxon>
        <taxon>Rhodobacterales</taxon>
        <taxon>Paracoccaceae</taxon>
        <taxon>Pseudogemmobacter</taxon>
    </lineage>
</organism>